<reference evidence="1 2" key="1">
    <citation type="submission" date="2018-05" db="EMBL/GenBank/DDBJ databases">
        <title>The Hungate 1000. A catalogue of reference genomes from the rumen microbiome.</title>
        <authorList>
            <person name="Kelly W."/>
        </authorList>
    </citation>
    <scope>NUCLEOTIDE SEQUENCE [LARGE SCALE GENOMIC DNA]</scope>
    <source>
        <strain evidence="1 2">NLAE-zl-C242</strain>
    </source>
</reference>
<protein>
    <submittedName>
        <fullName evidence="1">Uncharacterized protein</fullName>
    </submittedName>
</protein>
<name>A0A2Y9B8Y4_9FIRM</name>
<proteinExistence type="predicted"/>
<dbReference type="AlphaFoldDB" id="A0A2Y9B8Y4"/>
<keyword evidence="2" id="KW-1185">Reference proteome</keyword>
<evidence type="ECO:0000313" key="1">
    <source>
        <dbReference type="EMBL" id="PWJ32041.1"/>
    </source>
</evidence>
<gene>
    <name evidence="1" type="ORF">A8806_101328</name>
</gene>
<organism evidence="1 2">
    <name type="scientific">Faecalicatena orotica</name>
    <dbReference type="NCBI Taxonomy" id="1544"/>
    <lineage>
        <taxon>Bacteria</taxon>
        <taxon>Bacillati</taxon>
        <taxon>Bacillota</taxon>
        <taxon>Clostridia</taxon>
        <taxon>Lachnospirales</taxon>
        <taxon>Lachnospiraceae</taxon>
        <taxon>Faecalicatena</taxon>
    </lineage>
</organism>
<sequence>MEKLFSRFPTGGGWWGIFCISGGEWGTWWIFLEIVCLFCMYFGF</sequence>
<accession>A0A2Y9B8Y4</accession>
<evidence type="ECO:0000313" key="2">
    <source>
        <dbReference type="Proteomes" id="UP000245845"/>
    </source>
</evidence>
<dbReference type="Proteomes" id="UP000245845">
    <property type="component" value="Unassembled WGS sequence"/>
</dbReference>
<dbReference type="EMBL" id="QGDL01000001">
    <property type="protein sequence ID" value="PWJ32041.1"/>
    <property type="molecule type" value="Genomic_DNA"/>
</dbReference>
<comment type="caution">
    <text evidence="1">The sequence shown here is derived from an EMBL/GenBank/DDBJ whole genome shotgun (WGS) entry which is preliminary data.</text>
</comment>